<dbReference type="OrthoDB" id="1684751at2"/>
<dbReference type="Pfam" id="PF12728">
    <property type="entry name" value="HTH_17"/>
    <property type="match status" value="1"/>
</dbReference>
<feature type="domain" description="Helix-turn-helix" evidence="1">
    <location>
        <begin position="8"/>
        <end position="60"/>
    </location>
</feature>
<evidence type="ECO:0000313" key="2">
    <source>
        <dbReference type="EMBL" id="GAV22662.1"/>
    </source>
</evidence>
<dbReference type="Proteomes" id="UP000187485">
    <property type="component" value="Unassembled WGS sequence"/>
</dbReference>
<evidence type="ECO:0000259" key="1">
    <source>
        <dbReference type="Pfam" id="PF12728"/>
    </source>
</evidence>
<keyword evidence="2" id="KW-0238">DNA-binding</keyword>
<dbReference type="GO" id="GO:0003677">
    <property type="term" value="F:DNA binding"/>
    <property type="evidence" value="ECO:0007669"/>
    <property type="project" value="UniProtKB-KW"/>
</dbReference>
<organism evidence="2 3">
    <name type="scientific">Carboxydothermus pertinax</name>
    <dbReference type="NCBI Taxonomy" id="870242"/>
    <lineage>
        <taxon>Bacteria</taxon>
        <taxon>Bacillati</taxon>
        <taxon>Bacillota</taxon>
        <taxon>Clostridia</taxon>
        <taxon>Thermoanaerobacterales</taxon>
        <taxon>Thermoanaerobacteraceae</taxon>
        <taxon>Carboxydothermus</taxon>
    </lineage>
</organism>
<dbReference type="InterPro" id="IPR009061">
    <property type="entry name" value="DNA-bd_dom_put_sf"/>
</dbReference>
<dbReference type="EMBL" id="BDJK01000017">
    <property type="protein sequence ID" value="GAV22662.1"/>
    <property type="molecule type" value="Genomic_DNA"/>
</dbReference>
<dbReference type="AlphaFoldDB" id="A0A1L8CUT5"/>
<dbReference type="RefSeq" id="WP_075859138.1">
    <property type="nucleotide sequence ID" value="NZ_BDJK01000017.1"/>
</dbReference>
<keyword evidence="3" id="KW-1185">Reference proteome</keyword>
<evidence type="ECO:0000313" key="3">
    <source>
        <dbReference type="Proteomes" id="UP000187485"/>
    </source>
</evidence>
<dbReference type="InterPro" id="IPR010093">
    <property type="entry name" value="SinI_DNA-bd"/>
</dbReference>
<sequence length="71" mass="8130">MEPQRLAYTVEEVAKMLDVSLSIVYRAVENGTLPYKRLAGGYGKGRIIIPAEALEKWLKRPDMPRAEKVRR</sequence>
<name>A0A1L8CUT5_9THEO</name>
<dbReference type="InterPro" id="IPR041657">
    <property type="entry name" value="HTH_17"/>
</dbReference>
<reference evidence="3" key="1">
    <citation type="submission" date="2016-12" db="EMBL/GenBank/DDBJ databases">
        <title>Draft Genome Sequences od Carboxydothermus pertinax and islandicus, Hydrogenogenic Carboxydotrophic Bacteria.</title>
        <authorList>
            <person name="Fukuyama Y."/>
            <person name="Ohmae K."/>
            <person name="Yoneda Y."/>
            <person name="Yoshida T."/>
            <person name="Sako Y."/>
        </authorList>
    </citation>
    <scope>NUCLEOTIDE SEQUENCE [LARGE SCALE GENOMIC DNA]</scope>
    <source>
        <strain evidence="3">Ug1</strain>
    </source>
</reference>
<protein>
    <submittedName>
        <fullName evidence="2">DNA-binding protein</fullName>
    </submittedName>
</protein>
<dbReference type="NCBIfam" id="TIGR01764">
    <property type="entry name" value="excise"/>
    <property type="match status" value="1"/>
</dbReference>
<accession>A0A1L8CUT5</accession>
<gene>
    <name evidence="2" type="ORF">cpu_11720</name>
</gene>
<proteinExistence type="predicted"/>
<comment type="caution">
    <text evidence="2">The sequence shown here is derived from an EMBL/GenBank/DDBJ whole genome shotgun (WGS) entry which is preliminary data.</text>
</comment>
<dbReference type="SUPFAM" id="SSF46955">
    <property type="entry name" value="Putative DNA-binding domain"/>
    <property type="match status" value="1"/>
</dbReference>